<comment type="caution">
    <text evidence="1">The sequence shown here is derived from an EMBL/GenBank/DDBJ whole genome shotgun (WGS) entry which is preliminary data.</text>
</comment>
<sequence length="74" mass="8413">MEKVVDYALEWDVNPNRPDSWRIVITTTKHDTPFRLPIDTPQEFLAAAHMLSKSSVMYDRNTGLLVVPQRAAGT</sequence>
<accession>A0A6M0IFS8</accession>
<dbReference type="RefSeq" id="WP_164036779.1">
    <property type="nucleotide sequence ID" value="NZ_JAAGNZ010000001.1"/>
</dbReference>
<evidence type="ECO:0000313" key="2">
    <source>
        <dbReference type="Proteomes" id="UP000477386"/>
    </source>
</evidence>
<name>A0A6M0IFS8_9BACT</name>
<dbReference type="AlphaFoldDB" id="A0A6M0IFS8"/>
<reference evidence="1 2" key="1">
    <citation type="submission" date="2020-02" db="EMBL/GenBank/DDBJ databases">
        <title>Draft genome sequence of two Spirosoma agri KCTC 52727 and Spirosoma terrae KCTC 52035.</title>
        <authorList>
            <person name="Rojas J."/>
            <person name="Ambika Manirajan B."/>
            <person name="Ratering S."/>
            <person name="Suarez C."/>
            <person name="Schnell S."/>
        </authorList>
    </citation>
    <scope>NUCLEOTIDE SEQUENCE [LARGE SCALE GENOMIC DNA]</scope>
    <source>
        <strain evidence="1 2">KCTC 52727</strain>
    </source>
</reference>
<gene>
    <name evidence="1" type="ORF">GK091_09690</name>
</gene>
<proteinExistence type="predicted"/>
<evidence type="ECO:0000313" key="1">
    <source>
        <dbReference type="EMBL" id="NEU67150.1"/>
    </source>
</evidence>
<keyword evidence="2" id="KW-1185">Reference proteome</keyword>
<protein>
    <submittedName>
        <fullName evidence="1">Uncharacterized protein</fullName>
    </submittedName>
</protein>
<dbReference type="EMBL" id="JAAGNZ010000001">
    <property type="protein sequence ID" value="NEU67150.1"/>
    <property type="molecule type" value="Genomic_DNA"/>
</dbReference>
<organism evidence="1 2">
    <name type="scientific">Spirosoma agri</name>
    <dbReference type="NCBI Taxonomy" id="1987381"/>
    <lineage>
        <taxon>Bacteria</taxon>
        <taxon>Pseudomonadati</taxon>
        <taxon>Bacteroidota</taxon>
        <taxon>Cytophagia</taxon>
        <taxon>Cytophagales</taxon>
        <taxon>Cytophagaceae</taxon>
        <taxon>Spirosoma</taxon>
    </lineage>
</organism>
<dbReference type="Proteomes" id="UP000477386">
    <property type="component" value="Unassembled WGS sequence"/>
</dbReference>